<gene>
    <name evidence="1" type="ORF">Q31b_47660</name>
</gene>
<reference evidence="1 2" key="1">
    <citation type="submission" date="2019-02" db="EMBL/GenBank/DDBJ databases">
        <title>Deep-cultivation of Planctomycetes and their phenomic and genomic characterization uncovers novel biology.</title>
        <authorList>
            <person name="Wiegand S."/>
            <person name="Jogler M."/>
            <person name="Boedeker C."/>
            <person name="Pinto D."/>
            <person name="Vollmers J."/>
            <person name="Rivas-Marin E."/>
            <person name="Kohn T."/>
            <person name="Peeters S.H."/>
            <person name="Heuer A."/>
            <person name="Rast P."/>
            <person name="Oberbeckmann S."/>
            <person name="Bunk B."/>
            <person name="Jeske O."/>
            <person name="Meyerdierks A."/>
            <person name="Storesund J.E."/>
            <person name="Kallscheuer N."/>
            <person name="Luecker S."/>
            <person name="Lage O.M."/>
            <person name="Pohl T."/>
            <person name="Merkel B.J."/>
            <person name="Hornburger P."/>
            <person name="Mueller R.-W."/>
            <person name="Bruemmer F."/>
            <person name="Labrenz M."/>
            <person name="Spormann A.M."/>
            <person name="Op Den Camp H."/>
            <person name="Overmann J."/>
            <person name="Amann R."/>
            <person name="Jetten M.S.M."/>
            <person name="Mascher T."/>
            <person name="Medema M.H."/>
            <person name="Devos D.P."/>
            <person name="Kaster A.-K."/>
            <person name="Ovreas L."/>
            <person name="Rohde M."/>
            <person name="Galperin M.Y."/>
            <person name="Jogler C."/>
        </authorList>
    </citation>
    <scope>NUCLEOTIDE SEQUENCE [LARGE SCALE GENOMIC DNA]</scope>
    <source>
        <strain evidence="1 2">Q31b</strain>
    </source>
</reference>
<dbReference type="AlphaFoldDB" id="A0A5C6DJS1"/>
<keyword evidence="2" id="KW-1185">Reference proteome</keyword>
<name>A0A5C6DJS1_9BACT</name>
<evidence type="ECO:0008006" key="3">
    <source>
        <dbReference type="Google" id="ProtNLM"/>
    </source>
</evidence>
<evidence type="ECO:0000313" key="2">
    <source>
        <dbReference type="Proteomes" id="UP000315471"/>
    </source>
</evidence>
<sequence>MTNAVDAGGRQTAGEFHEQTPYLEWRNSVFNDEVDHPSKEAKSCQACHMPTTDVDGDPIATRIAHNPGGRDFPFLRQRTPFGRHAFLGGNTLMKRILRDNAECPSRVTAKMTISDNRIQEAEAFGSCGPAGGCDRQRSPNCFTCRLKLRDWQ</sequence>
<protein>
    <recommendedName>
        <fullName evidence="3">Cytochrome c-552/4 domain-containing protein</fullName>
    </recommendedName>
</protein>
<organism evidence="1 2">
    <name type="scientific">Novipirellula aureliae</name>
    <dbReference type="NCBI Taxonomy" id="2527966"/>
    <lineage>
        <taxon>Bacteria</taxon>
        <taxon>Pseudomonadati</taxon>
        <taxon>Planctomycetota</taxon>
        <taxon>Planctomycetia</taxon>
        <taxon>Pirellulales</taxon>
        <taxon>Pirellulaceae</taxon>
        <taxon>Novipirellula</taxon>
    </lineage>
</organism>
<comment type="caution">
    <text evidence="1">The sequence shown here is derived from an EMBL/GenBank/DDBJ whole genome shotgun (WGS) entry which is preliminary data.</text>
</comment>
<proteinExistence type="predicted"/>
<dbReference type="Proteomes" id="UP000315471">
    <property type="component" value="Unassembled WGS sequence"/>
</dbReference>
<dbReference type="RefSeq" id="WP_197172091.1">
    <property type="nucleotide sequence ID" value="NZ_SJPY01000008.1"/>
</dbReference>
<accession>A0A5C6DJS1</accession>
<dbReference type="EMBL" id="SJPY01000008">
    <property type="protein sequence ID" value="TWU36485.1"/>
    <property type="molecule type" value="Genomic_DNA"/>
</dbReference>
<evidence type="ECO:0000313" key="1">
    <source>
        <dbReference type="EMBL" id="TWU36485.1"/>
    </source>
</evidence>